<keyword evidence="4" id="KW-1185">Reference proteome</keyword>
<feature type="region of interest" description="Disordered" evidence="1">
    <location>
        <begin position="82"/>
        <end position="116"/>
    </location>
</feature>
<reference evidence="3 4" key="1">
    <citation type="submission" date="2015-03" db="EMBL/GenBank/DDBJ databases">
        <title>Genomics and transcriptomics of the oil-accumulating basidiomycete yeast T. oleaginosus allow insights into substrate utilization and the diverse evolutionary trajectories of mating systems in fungi.</title>
        <authorList>
            <consortium name="DOE Joint Genome Institute"/>
            <person name="Kourist R."/>
            <person name="Kracht O."/>
            <person name="Bracharz F."/>
            <person name="Lipzen A."/>
            <person name="Nolan M."/>
            <person name="Ohm R."/>
            <person name="Grigoriev I."/>
            <person name="Sun S."/>
            <person name="Heitman J."/>
            <person name="Bruck T."/>
            <person name="Nowrousian M."/>
        </authorList>
    </citation>
    <scope>NUCLEOTIDE SEQUENCE [LARGE SCALE GENOMIC DNA]</scope>
    <source>
        <strain evidence="3 4">IBC0246</strain>
    </source>
</reference>
<feature type="compositionally biased region" description="Polar residues" evidence="1">
    <location>
        <begin position="98"/>
        <end position="112"/>
    </location>
</feature>
<feature type="region of interest" description="Disordered" evidence="1">
    <location>
        <begin position="519"/>
        <end position="543"/>
    </location>
</feature>
<organism evidence="3 4">
    <name type="scientific">Cutaneotrichosporon oleaginosum</name>
    <dbReference type="NCBI Taxonomy" id="879819"/>
    <lineage>
        <taxon>Eukaryota</taxon>
        <taxon>Fungi</taxon>
        <taxon>Dikarya</taxon>
        <taxon>Basidiomycota</taxon>
        <taxon>Agaricomycotina</taxon>
        <taxon>Tremellomycetes</taxon>
        <taxon>Trichosporonales</taxon>
        <taxon>Trichosporonaceae</taxon>
        <taxon>Cutaneotrichosporon</taxon>
    </lineage>
</organism>
<protein>
    <recommendedName>
        <fullName evidence="5">Ricin B lectin domain-containing protein</fullName>
    </recommendedName>
</protein>
<dbReference type="CDD" id="cd00161">
    <property type="entry name" value="beta-trefoil_Ricin-like"/>
    <property type="match status" value="1"/>
</dbReference>
<name>A0A0J0XXC9_9TREE</name>
<evidence type="ECO:0000313" key="3">
    <source>
        <dbReference type="EMBL" id="KLT45711.1"/>
    </source>
</evidence>
<dbReference type="OrthoDB" id="2590151at2759"/>
<evidence type="ECO:0000256" key="1">
    <source>
        <dbReference type="SAM" id="MobiDB-lite"/>
    </source>
</evidence>
<dbReference type="SUPFAM" id="SSF50370">
    <property type="entry name" value="Ricin B-like lectins"/>
    <property type="match status" value="1"/>
</dbReference>
<dbReference type="Gene3D" id="2.80.10.50">
    <property type="match status" value="1"/>
</dbReference>
<sequence>MKTAALLALAAGLARAAPTSPYTITVGAVSSNWKTPDDTPAASYIDKDGSYYFQQAHALYGATQERKWNFYAGTHIDDATKSPLSNSVNPADARDSNADTTWRCNNSPTGKKSTPAVGSASYAQANYCDLTAMWVDPDTGDWYGLVHNEFTPQPFADGLHYDAIDYAVSTDQGKTWNIKAQVITSPYSTLRNDTAAFPQQTYHYGVGDPRILADPASGYFYVWYGSRIVNKGGSWVAFHEHVARAPMWGKMAPGTWRKYYAGTWTEPGLGGRESNLVPVTSLTETGYTPPEKEYKPITPGRAADQVAAGTCPPTSPLFVMDVSYSAHLGVYIGEPQAVDQSGNAPQEIYYTTDLATQKWRLLGNTGSYKTASWYRWFLDPVSRTQGSIVGRDLRAYCSFGCSNGASAEYVNLSINGPAFSVIATGSYSIAGLGPFRIEPTGDGAYTLTGSGGVLGVDASTKATRAWGTKPGWGTDKSVGRQWWIIKLPGVNRFRLINRYSGLALAVRAGQFETTPVRMWNDTTGSPVGGGRTAQEQDHVLTAA</sequence>
<evidence type="ECO:0000256" key="2">
    <source>
        <dbReference type="SAM" id="SignalP"/>
    </source>
</evidence>
<evidence type="ECO:0008006" key="5">
    <source>
        <dbReference type="Google" id="ProtNLM"/>
    </source>
</evidence>
<dbReference type="GeneID" id="28982548"/>
<feature type="chain" id="PRO_5005246503" description="Ricin B lectin domain-containing protein" evidence="2">
    <location>
        <begin position="17"/>
        <end position="543"/>
    </location>
</feature>
<keyword evidence="2" id="KW-0732">Signal</keyword>
<dbReference type="Proteomes" id="UP000053611">
    <property type="component" value="Unassembled WGS sequence"/>
</dbReference>
<dbReference type="AlphaFoldDB" id="A0A0J0XXC9"/>
<accession>A0A0J0XXC9</accession>
<evidence type="ECO:0000313" key="4">
    <source>
        <dbReference type="Proteomes" id="UP000053611"/>
    </source>
</evidence>
<feature type="signal peptide" evidence="2">
    <location>
        <begin position="1"/>
        <end position="16"/>
    </location>
</feature>
<feature type="compositionally biased region" description="Basic and acidic residues" evidence="1">
    <location>
        <begin position="534"/>
        <end position="543"/>
    </location>
</feature>
<gene>
    <name evidence="3" type="ORF">CC85DRAFT_282331</name>
</gene>
<dbReference type="SMR" id="A0A0J0XXC9"/>
<proteinExistence type="predicted"/>
<dbReference type="RefSeq" id="XP_018282202.1">
    <property type="nucleotide sequence ID" value="XM_018421945.1"/>
</dbReference>
<dbReference type="EMBL" id="KQ087180">
    <property type="protein sequence ID" value="KLT45711.1"/>
    <property type="molecule type" value="Genomic_DNA"/>
</dbReference>
<dbReference type="InterPro" id="IPR035992">
    <property type="entry name" value="Ricin_B-like_lectins"/>
</dbReference>